<evidence type="ECO:0000313" key="1">
    <source>
        <dbReference type="EMBL" id="JAD63217.1"/>
    </source>
</evidence>
<dbReference type="EMBL" id="GBRH01234678">
    <property type="protein sequence ID" value="JAD63217.1"/>
    <property type="molecule type" value="Transcribed_RNA"/>
</dbReference>
<reference evidence="1" key="2">
    <citation type="journal article" date="2015" name="Data Brief">
        <title>Shoot transcriptome of the giant reed, Arundo donax.</title>
        <authorList>
            <person name="Barrero R.A."/>
            <person name="Guerrero F.D."/>
            <person name="Moolhuijzen P."/>
            <person name="Goolsby J.A."/>
            <person name="Tidwell J."/>
            <person name="Bellgard S.E."/>
            <person name="Bellgard M.I."/>
        </authorList>
    </citation>
    <scope>NUCLEOTIDE SEQUENCE</scope>
    <source>
        <tissue evidence="1">Shoot tissue taken approximately 20 cm above the soil surface</tissue>
    </source>
</reference>
<protein>
    <submittedName>
        <fullName evidence="1">Uncharacterized protein</fullName>
    </submittedName>
</protein>
<organism evidence="1">
    <name type="scientific">Arundo donax</name>
    <name type="common">Giant reed</name>
    <name type="synonym">Donax arundinaceus</name>
    <dbReference type="NCBI Taxonomy" id="35708"/>
    <lineage>
        <taxon>Eukaryota</taxon>
        <taxon>Viridiplantae</taxon>
        <taxon>Streptophyta</taxon>
        <taxon>Embryophyta</taxon>
        <taxon>Tracheophyta</taxon>
        <taxon>Spermatophyta</taxon>
        <taxon>Magnoliopsida</taxon>
        <taxon>Liliopsida</taxon>
        <taxon>Poales</taxon>
        <taxon>Poaceae</taxon>
        <taxon>PACMAD clade</taxon>
        <taxon>Arundinoideae</taxon>
        <taxon>Arundineae</taxon>
        <taxon>Arundo</taxon>
    </lineage>
</organism>
<name>A0A0A9BVC2_ARUDO</name>
<accession>A0A0A9BVC2</accession>
<proteinExistence type="predicted"/>
<sequence length="9" mass="1063">MQAPKEMTK</sequence>
<reference evidence="1" key="1">
    <citation type="submission" date="2014-09" db="EMBL/GenBank/DDBJ databases">
        <authorList>
            <person name="Magalhaes I.L.F."/>
            <person name="Oliveira U."/>
            <person name="Santos F.R."/>
            <person name="Vidigal T.H.D.A."/>
            <person name="Brescovit A.D."/>
            <person name="Santos A.J."/>
        </authorList>
    </citation>
    <scope>NUCLEOTIDE SEQUENCE</scope>
    <source>
        <tissue evidence="1">Shoot tissue taken approximately 20 cm above the soil surface</tissue>
    </source>
</reference>